<accession>A0A1Z4VUU0</accession>
<keyword evidence="3 4" id="KW-0436">Ligase</keyword>
<feature type="binding site" evidence="3">
    <location>
        <begin position="345"/>
        <end position="348"/>
    </location>
    <ligand>
        <name>CTP</name>
        <dbReference type="ChEBI" id="CHEBI:37563"/>
    </ligand>
</feature>
<keyword evidence="9" id="KW-1185">Reference proteome</keyword>
<evidence type="ECO:0000256" key="4">
    <source>
        <dbReference type="RuleBase" id="RU364078"/>
    </source>
</evidence>
<comment type="caution">
    <text evidence="3">Lacks conserved residue(s) required for the propagation of feature annotation.</text>
</comment>
<dbReference type="EC" id="6.3.2.5" evidence="3"/>
<feature type="domain" description="Flavoprotein" evidence="6">
    <location>
        <begin position="47"/>
        <end position="215"/>
    </location>
</feature>
<dbReference type="GO" id="GO:0015941">
    <property type="term" value="P:pantothenate catabolic process"/>
    <property type="evidence" value="ECO:0007669"/>
    <property type="project" value="InterPro"/>
</dbReference>
<keyword evidence="3 4" id="KW-0285">Flavoprotein</keyword>
<dbReference type="SUPFAM" id="SSF52507">
    <property type="entry name" value="Homo-oligomeric flavin-containing Cys decarboxylases, HFCD"/>
    <property type="match status" value="1"/>
</dbReference>
<sequence length="458" mass="47853">MVNLRVDSLNGRIIAGGMGRDQRPGPGAWVNGATSDKLPVMQSLIGKRILLGVSGGIAAYKSAELVRGLRAAGAEVRVVMTAGAQRFITPLTLQALSGQPVRSELFDAHAEAGMDHIELARWADAVLVAPASADLLARLAQGRADDLLATLCLASRAPLLLAPAMNQAMWAHPATRANVSLLAGRGARLLGPEVGEQACGETGPGRMREPQDLIADLAAGFETGRLAGLRVLVTAGPTREAIDPVRYVSNRSSGRMGYAVAAAAREAGARVTLVSGPVALDGPPGIERVMVETAEEMRAAVRAQLPGCDIFIGAAAVADYRPAQAAAQKLKKRDANLSLDLVRNPDILAEVAQGEPRPFTVGFAAETGDLDANARTKRMQKSLDLIAANLVGPGLGFDAEDNALTLYWEGGSESLPRQSKPQLARELIAIVAQRFHDASSDNTTKATHAEKGSAQGSG</sequence>
<dbReference type="GO" id="GO:0015937">
    <property type="term" value="P:coenzyme A biosynthetic process"/>
    <property type="evidence" value="ECO:0007669"/>
    <property type="project" value="UniProtKB-UniRule"/>
</dbReference>
<comment type="cofactor">
    <cofactor evidence="3">
        <name>FMN</name>
        <dbReference type="ChEBI" id="CHEBI:58210"/>
    </cofactor>
    <text evidence="3">Binds 1 FMN per subunit.</text>
</comment>
<dbReference type="Pfam" id="PF04127">
    <property type="entry name" value="DFP"/>
    <property type="match status" value="1"/>
</dbReference>
<feature type="active site" description="Proton donor" evidence="3">
    <location>
        <position position="199"/>
    </location>
</feature>
<feature type="region of interest" description="Disordered" evidence="5">
    <location>
        <begin position="437"/>
        <end position="458"/>
    </location>
</feature>
<dbReference type="GO" id="GO:0010181">
    <property type="term" value="F:FMN binding"/>
    <property type="evidence" value="ECO:0007669"/>
    <property type="project" value="UniProtKB-UniRule"/>
</dbReference>
<comment type="cofactor">
    <cofactor evidence="3">
        <name>Mg(2+)</name>
        <dbReference type="ChEBI" id="CHEBI:18420"/>
    </cofactor>
</comment>
<evidence type="ECO:0000256" key="5">
    <source>
        <dbReference type="SAM" id="MobiDB-lite"/>
    </source>
</evidence>
<gene>
    <name evidence="3" type="primary">coaBC</name>
    <name evidence="8" type="ORF">FOKN1_3034</name>
</gene>
<comment type="catalytic activity">
    <reaction evidence="3 4">
        <text>N-[(R)-4-phosphopantothenoyl]-L-cysteine + H(+) = (R)-4'-phosphopantetheine + CO2</text>
        <dbReference type="Rhea" id="RHEA:16793"/>
        <dbReference type="ChEBI" id="CHEBI:15378"/>
        <dbReference type="ChEBI" id="CHEBI:16526"/>
        <dbReference type="ChEBI" id="CHEBI:59458"/>
        <dbReference type="ChEBI" id="CHEBI:61723"/>
        <dbReference type="EC" id="4.1.1.36"/>
    </reaction>
</comment>
<organism evidence="8 9">
    <name type="scientific">Thiohalobacter thiocyanaticus</name>
    <dbReference type="NCBI Taxonomy" id="585455"/>
    <lineage>
        <taxon>Bacteria</taxon>
        <taxon>Pseudomonadati</taxon>
        <taxon>Pseudomonadota</taxon>
        <taxon>Gammaproteobacteria</taxon>
        <taxon>Thiohalobacterales</taxon>
        <taxon>Thiohalobacteraceae</taxon>
        <taxon>Thiohalobacter</taxon>
    </lineage>
</organism>
<evidence type="ECO:0000256" key="2">
    <source>
        <dbReference type="ARBA" id="ARBA00023239"/>
    </source>
</evidence>
<dbReference type="InterPro" id="IPR035929">
    <property type="entry name" value="CoaB-like_sf"/>
</dbReference>
<evidence type="ECO:0000256" key="3">
    <source>
        <dbReference type="HAMAP-Rule" id="MF_02225"/>
    </source>
</evidence>
<evidence type="ECO:0000259" key="7">
    <source>
        <dbReference type="Pfam" id="PF04127"/>
    </source>
</evidence>
<dbReference type="InterPro" id="IPR005252">
    <property type="entry name" value="CoaBC"/>
</dbReference>
<feature type="binding site" evidence="3">
    <location>
        <position position="381"/>
    </location>
    <ligand>
        <name>CTP</name>
        <dbReference type="ChEBI" id="CHEBI:37563"/>
    </ligand>
</feature>
<keyword evidence="1 3" id="KW-0210">Decarboxylase</keyword>
<dbReference type="EC" id="4.1.1.36" evidence="3"/>
<dbReference type="HAMAP" id="MF_02225">
    <property type="entry name" value="CoaBC"/>
    <property type="match status" value="1"/>
</dbReference>
<comment type="similarity">
    <text evidence="3 4">In the C-terminal section; belongs to the PPC synthetase family.</text>
</comment>
<comment type="function">
    <text evidence="3">Catalyzes two sequential steps in the biosynthesis of coenzyme A. In the first step cysteine is conjugated to 4'-phosphopantothenate to form 4-phosphopantothenoylcysteine. In the second step the latter compound is decarboxylated to form 4'-phosphopantotheine.</text>
</comment>
<dbReference type="KEGG" id="ttc:FOKN1_3034"/>
<dbReference type="PANTHER" id="PTHR14359:SF6">
    <property type="entry name" value="PHOSPHOPANTOTHENOYLCYSTEINE DECARBOXYLASE"/>
    <property type="match status" value="1"/>
</dbReference>
<evidence type="ECO:0000313" key="9">
    <source>
        <dbReference type="Proteomes" id="UP000218765"/>
    </source>
</evidence>
<dbReference type="SUPFAM" id="SSF102645">
    <property type="entry name" value="CoaB-like"/>
    <property type="match status" value="1"/>
</dbReference>
<reference evidence="8 9" key="1">
    <citation type="submission" date="2017-05" db="EMBL/GenBank/DDBJ databases">
        <title>Thiocyanate degradation by Thiohalobacter thiocyanaticus FOKN1.</title>
        <authorList>
            <person name="Oshiki M."/>
            <person name="Fukushima T."/>
            <person name="Kawano S."/>
            <person name="Nakagawa J."/>
        </authorList>
    </citation>
    <scope>NUCLEOTIDE SEQUENCE [LARGE SCALE GENOMIC DNA]</scope>
    <source>
        <strain evidence="8 9">FOKN1</strain>
    </source>
</reference>
<dbReference type="GO" id="GO:0071513">
    <property type="term" value="C:phosphopantothenoylcysteine decarboxylase complex"/>
    <property type="evidence" value="ECO:0007669"/>
    <property type="project" value="TreeGrafter"/>
</dbReference>
<evidence type="ECO:0000256" key="1">
    <source>
        <dbReference type="ARBA" id="ARBA00022793"/>
    </source>
</evidence>
<dbReference type="Gene3D" id="3.40.50.10300">
    <property type="entry name" value="CoaB-like"/>
    <property type="match status" value="1"/>
</dbReference>
<dbReference type="InterPro" id="IPR036551">
    <property type="entry name" value="Flavin_trans-like"/>
</dbReference>
<proteinExistence type="inferred from homology"/>
<dbReference type="Proteomes" id="UP000218765">
    <property type="component" value="Chromosome"/>
</dbReference>
<feature type="region of interest" description="Phosphopantothenoylcysteine decarboxylase" evidence="3">
    <location>
        <begin position="1"/>
        <end position="230"/>
    </location>
</feature>
<dbReference type="InterPro" id="IPR003382">
    <property type="entry name" value="Flavoprotein"/>
</dbReference>
<dbReference type="UniPathway" id="UPA00241">
    <property type="reaction ID" value="UER00353"/>
</dbReference>
<comment type="catalytic activity">
    <reaction evidence="3 4">
        <text>(R)-4'-phosphopantothenate + L-cysteine + CTP = N-[(R)-4-phosphopantothenoyl]-L-cysteine + CMP + diphosphate + H(+)</text>
        <dbReference type="Rhea" id="RHEA:19397"/>
        <dbReference type="ChEBI" id="CHEBI:10986"/>
        <dbReference type="ChEBI" id="CHEBI:15378"/>
        <dbReference type="ChEBI" id="CHEBI:33019"/>
        <dbReference type="ChEBI" id="CHEBI:35235"/>
        <dbReference type="ChEBI" id="CHEBI:37563"/>
        <dbReference type="ChEBI" id="CHEBI:59458"/>
        <dbReference type="ChEBI" id="CHEBI:60377"/>
        <dbReference type="EC" id="6.3.2.5"/>
    </reaction>
</comment>
<dbReference type="GO" id="GO:0004633">
    <property type="term" value="F:phosphopantothenoylcysteine decarboxylase activity"/>
    <property type="evidence" value="ECO:0007669"/>
    <property type="project" value="UniProtKB-UniRule"/>
</dbReference>
<dbReference type="AlphaFoldDB" id="A0A1Z4VUU0"/>
<dbReference type="EMBL" id="AP018052">
    <property type="protein sequence ID" value="BAZ95391.1"/>
    <property type="molecule type" value="Genomic_DNA"/>
</dbReference>
<feature type="binding site" evidence="3">
    <location>
        <position position="329"/>
    </location>
    <ligand>
        <name>CTP</name>
        <dbReference type="ChEBI" id="CHEBI:37563"/>
    </ligand>
</feature>
<evidence type="ECO:0000259" key="6">
    <source>
        <dbReference type="Pfam" id="PF02441"/>
    </source>
</evidence>
<dbReference type="InterPro" id="IPR007085">
    <property type="entry name" value="DNA/pantothenate-metab_flavo_C"/>
</dbReference>
<dbReference type="PANTHER" id="PTHR14359">
    <property type="entry name" value="HOMO-OLIGOMERIC FLAVIN CONTAINING CYS DECARBOXYLASE FAMILY"/>
    <property type="match status" value="1"/>
</dbReference>
<evidence type="ECO:0000313" key="8">
    <source>
        <dbReference type="EMBL" id="BAZ95391.1"/>
    </source>
</evidence>
<keyword evidence="3" id="KW-0511">Multifunctional enzyme</keyword>
<keyword evidence="3" id="KW-0460">Magnesium</keyword>
<dbReference type="Pfam" id="PF02441">
    <property type="entry name" value="Flavoprotein"/>
    <property type="match status" value="1"/>
</dbReference>
<feature type="binding site" evidence="3">
    <location>
        <position position="319"/>
    </location>
    <ligand>
        <name>CTP</name>
        <dbReference type="ChEBI" id="CHEBI:37563"/>
    </ligand>
</feature>
<feature type="binding site" evidence="3">
    <location>
        <position position="363"/>
    </location>
    <ligand>
        <name>CTP</name>
        <dbReference type="ChEBI" id="CHEBI:37563"/>
    </ligand>
</feature>
<feature type="domain" description="DNA/pantothenate metabolism flavoprotein C-terminal" evidence="7">
    <location>
        <begin position="226"/>
        <end position="433"/>
    </location>
</feature>
<dbReference type="Gene3D" id="3.40.50.1950">
    <property type="entry name" value="Flavin prenyltransferase-like"/>
    <property type="match status" value="1"/>
</dbReference>
<keyword evidence="3" id="KW-0479">Metal-binding</keyword>
<comment type="pathway">
    <text evidence="3 4">Cofactor biosynthesis; coenzyme A biosynthesis; CoA from (R)-pantothenate: step 2/5.</text>
</comment>
<keyword evidence="3 4" id="KW-0288">FMN</keyword>
<comment type="pathway">
    <text evidence="3 4">Cofactor biosynthesis; coenzyme A biosynthesis; CoA from (R)-pantothenate: step 3/5.</text>
</comment>
<dbReference type="GO" id="GO:0046872">
    <property type="term" value="F:metal ion binding"/>
    <property type="evidence" value="ECO:0007669"/>
    <property type="project" value="UniProtKB-KW"/>
</dbReference>
<dbReference type="NCBIfam" id="TIGR00521">
    <property type="entry name" value="coaBC_dfp"/>
    <property type="match status" value="1"/>
</dbReference>
<dbReference type="GO" id="GO:0004632">
    <property type="term" value="F:phosphopantothenate--cysteine ligase activity"/>
    <property type="evidence" value="ECO:0007669"/>
    <property type="project" value="UniProtKB-UniRule"/>
</dbReference>
<comment type="similarity">
    <text evidence="3 4">In the N-terminal section; belongs to the HFCD (homo-oligomeric flavin containing Cys decarboxylase) superfamily.</text>
</comment>
<comment type="function">
    <text evidence="4">Catalyzes two steps in the biosynthesis of coenzyme A. In the first step cysteine is conjugated to 4'-phosphopantothenate to form 4-phosphopantothenoylcysteine, in the latter compound is decarboxylated to form 4'-phosphopantotheine.</text>
</comment>
<protein>
    <recommendedName>
        <fullName evidence="3">Coenzyme A biosynthesis bifunctional protein CoaBC</fullName>
    </recommendedName>
    <alternativeName>
        <fullName evidence="3">DNA/pantothenate metabolism flavoprotein</fullName>
    </alternativeName>
    <alternativeName>
        <fullName evidence="3">Phosphopantothenoylcysteine synthetase/decarboxylase</fullName>
        <shortName evidence="3">PPCS-PPCDC</shortName>
    </alternativeName>
    <domain>
        <recommendedName>
            <fullName evidence="3">Phosphopantothenoylcysteine decarboxylase</fullName>
            <shortName evidence="3">PPC decarboxylase</shortName>
            <shortName evidence="3">PPC-DC</shortName>
            <ecNumber evidence="3">4.1.1.36</ecNumber>
        </recommendedName>
        <alternativeName>
            <fullName evidence="3">CoaC</fullName>
        </alternativeName>
    </domain>
    <domain>
        <recommendedName>
            <fullName evidence="3">Phosphopantothenate--cysteine ligase</fullName>
            <ecNumber evidence="3">6.3.2.5</ecNumber>
        </recommendedName>
        <alternativeName>
            <fullName evidence="3">CoaB</fullName>
        </alternativeName>
        <alternativeName>
            <fullName evidence="3">Phosphopantothenoylcysteine synthetase</fullName>
            <shortName evidence="3">PPC synthetase</shortName>
            <shortName evidence="3">PPC-S</shortName>
        </alternativeName>
    </domain>
</protein>
<feature type="binding site" evidence="3">
    <location>
        <position position="377"/>
    </location>
    <ligand>
        <name>CTP</name>
        <dbReference type="ChEBI" id="CHEBI:37563"/>
    </ligand>
</feature>
<feature type="region of interest" description="Phosphopantothenate--cysteine ligase" evidence="3">
    <location>
        <begin position="231"/>
        <end position="458"/>
    </location>
</feature>
<keyword evidence="2 3" id="KW-0456">Lyase</keyword>
<name>A0A1Z4VUU0_9GAMM</name>